<dbReference type="InterPro" id="IPR000601">
    <property type="entry name" value="PKD_dom"/>
</dbReference>
<reference evidence="3" key="1">
    <citation type="submission" date="2021-12" db="EMBL/GenBank/DDBJ databases">
        <title>Description of Gramella crocea sp. nov., a new bacterium isolated from activated sludge.</title>
        <authorList>
            <person name="Zhang X."/>
        </authorList>
    </citation>
    <scope>NUCLEOTIDE SEQUENCE</scope>
    <source>
        <strain evidence="3">YB25</strain>
    </source>
</reference>
<dbReference type="SMART" id="SM00089">
    <property type="entry name" value="PKD"/>
    <property type="match status" value="1"/>
</dbReference>
<evidence type="ECO:0000313" key="4">
    <source>
        <dbReference type="Proteomes" id="UP001139344"/>
    </source>
</evidence>
<dbReference type="SUPFAM" id="SSF49299">
    <property type="entry name" value="PKD domain"/>
    <property type="match status" value="1"/>
</dbReference>
<comment type="caution">
    <text evidence="3">The sequence shown here is derived from an EMBL/GenBank/DDBJ whole genome shotgun (WGS) entry which is preliminary data.</text>
</comment>
<dbReference type="EMBL" id="JAJSON010000025">
    <property type="protein sequence ID" value="MCG9972862.1"/>
    <property type="molecule type" value="Genomic_DNA"/>
</dbReference>
<evidence type="ECO:0000256" key="1">
    <source>
        <dbReference type="SAM" id="SignalP"/>
    </source>
</evidence>
<protein>
    <submittedName>
        <fullName evidence="3">PKD domain-containing protein</fullName>
    </submittedName>
</protein>
<gene>
    <name evidence="3" type="ORF">LU635_14520</name>
</gene>
<feature type="domain" description="PKD" evidence="2">
    <location>
        <begin position="33"/>
        <end position="110"/>
    </location>
</feature>
<dbReference type="AlphaFoldDB" id="A0A9X1UYQ4"/>
<dbReference type="InterPro" id="IPR035986">
    <property type="entry name" value="PKD_dom_sf"/>
</dbReference>
<sequence length="273" mass="30184">MKNFKFKRMCLWTLTIFIGLVTSCSDDDVDYPPFSPTLSISSEVDANEPLTVHFTSKTTNAESYMWDFGDGNTSTEANPSHTYADYGEYEVSVVVNGVEGSVPAEQNKTVVLEEAYDSGLIDMEGWIVQEATPGVTVTVDANSINFQGPGGWTGSHIFQEITVEPGTYKFRGNLTVNSVVDETWAELIFSDIEPQEGEDYVPSVDYQVIYSTWNGSPTSTGTYSFSEYNSGGVYPDDGLYTFDTAQSFYIVIKSGSNQPYDLTFTDLSFIKVE</sequence>
<dbReference type="CDD" id="cd00146">
    <property type="entry name" value="PKD"/>
    <property type="match status" value="1"/>
</dbReference>
<organism evidence="3 4">
    <name type="scientific">Christiangramia crocea</name>
    <dbReference type="NCBI Taxonomy" id="2904124"/>
    <lineage>
        <taxon>Bacteria</taxon>
        <taxon>Pseudomonadati</taxon>
        <taxon>Bacteroidota</taxon>
        <taxon>Flavobacteriia</taxon>
        <taxon>Flavobacteriales</taxon>
        <taxon>Flavobacteriaceae</taxon>
        <taxon>Christiangramia</taxon>
    </lineage>
</organism>
<dbReference type="PROSITE" id="PS50093">
    <property type="entry name" value="PKD"/>
    <property type="match status" value="1"/>
</dbReference>
<dbReference type="Pfam" id="PF18911">
    <property type="entry name" value="PKD_4"/>
    <property type="match status" value="1"/>
</dbReference>
<name>A0A9X1UYQ4_9FLAO</name>
<accession>A0A9X1UYQ4</accession>
<dbReference type="InterPro" id="IPR013783">
    <property type="entry name" value="Ig-like_fold"/>
</dbReference>
<feature type="chain" id="PRO_5040875218" evidence="1">
    <location>
        <begin position="26"/>
        <end position="273"/>
    </location>
</feature>
<feature type="signal peptide" evidence="1">
    <location>
        <begin position="1"/>
        <end position="25"/>
    </location>
</feature>
<dbReference type="InterPro" id="IPR022409">
    <property type="entry name" value="PKD/Chitinase_dom"/>
</dbReference>
<keyword evidence="1" id="KW-0732">Signal</keyword>
<proteinExistence type="predicted"/>
<dbReference type="RefSeq" id="WP_240100214.1">
    <property type="nucleotide sequence ID" value="NZ_JAJSON010000025.1"/>
</dbReference>
<dbReference type="Gene3D" id="2.60.40.10">
    <property type="entry name" value="Immunoglobulins"/>
    <property type="match status" value="1"/>
</dbReference>
<evidence type="ECO:0000259" key="2">
    <source>
        <dbReference type="PROSITE" id="PS50093"/>
    </source>
</evidence>
<keyword evidence="4" id="KW-1185">Reference proteome</keyword>
<dbReference type="Proteomes" id="UP001139344">
    <property type="component" value="Unassembled WGS sequence"/>
</dbReference>
<evidence type="ECO:0000313" key="3">
    <source>
        <dbReference type="EMBL" id="MCG9972862.1"/>
    </source>
</evidence>
<dbReference type="PROSITE" id="PS51257">
    <property type="entry name" value="PROKAR_LIPOPROTEIN"/>
    <property type="match status" value="1"/>
</dbReference>